<organism evidence="1 2">
    <name type="scientific">Carpinus fangiana</name>
    <dbReference type="NCBI Taxonomy" id="176857"/>
    <lineage>
        <taxon>Eukaryota</taxon>
        <taxon>Viridiplantae</taxon>
        <taxon>Streptophyta</taxon>
        <taxon>Embryophyta</taxon>
        <taxon>Tracheophyta</taxon>
        <taxon>Spermatophyta</taxon>
        <taxon>Magnoliopsida</taxon>
        <taxon>eudicotyledons</taxon>
        <taxon>Gunneridae</taxon>
        <taxon>Pentapetalae</taxon>
        <taxon>rosids</taxon>
        <taxon>fabids</taxon>
        <taxon>Fagales</taxon>
        <taxon>Betulaceae</taxon>
        <taxon>Carpinus</taxon>
    </lineage>
</organism>
<dbReference type="AlphaFoldDB" id="A0A5N6QUU0"/>
<accession>A0A5N6QUU0</accession>
<proteinExistence type="predicted"/>
<reference evidence="1 2" key="1">
    <citation type="submission" date="2019-06" db="EMBL/GenBank/DDBJ databases">
        <title>A chromosomal-level reference genome of Carpinus fangiana (Coryloideae, Betulaceae).</title>
        <authorList>
            <person name="Yang X."/>
            <person name="Wang Z."/>
            <person name="Zhang L."/>
            <person name="Hao G."/>
            <person name="Liu J."/>
            <person name="Yang Y."/>
        </authorList>
    </citation>
    <scope>NUCLEOTIDE SEQUENCE [LARGE SCALE GENOMIC DNA]</scope>
    <source>
        <strain evidence="1">Cfa_2016G</strain>
        <tissue evidence="1">Leaf</tissue>
    </source>
</reference>
<dbReference type="Proteomes" id="UP000327013">
    <property type="component" value="Chromosome 2"/>
</dbReference>
<evidence type="ECO:0000313" key="2">
    <source>
        <dbReference type="Proteomes" id="UP000327013"/>
    </source>
</evidence>
<protein>
    <submittedName>
        <fullName evidence="1">Uncharacterized protein</fullName>
    </submittedName>
</protein>
<sequence length="191" mass="21211">MQQQRERLVLAALTVEILIPCNNSQQASCHHPPKIDPSKSKAFQGRVNPPLSSLSQDKLLGGLYITKLSSKVKDLHPLPSLPSGTRMNPLHLPLPYSDTTKNCPCLLEQRWARKAGKPTLEQLQNYCIPSSRTNSSTVAYNQDISTLPNQKDRMIPLHLSKILNTEDPPSTANSNNLDIPNIANGWQISFL</sequence>
<gene>
    <name evidence="1" type="ORF">FH972_006299</name>
</gene>
<evidence type="ECO:0000313" key="1">
    <source>
        <dbReference type="EMBL" id="KAE8009893.1"/>
    </source>
</evidence>
<keyword evidence="2" id="KW-1185">Reference proteome</keyword>
<name>A0A5N6QUU0_9ROSI</name>
<dbReference type="EMBL" id="CM017322">
    <property type="protein sequence ID" value="KAE8009893.1"/>
    <property type="molecule type" value="Genomic_DNA"/>
</dbReference>